<dbReference type="InterPro" id="IPR002168">
    <property type="entry name" value="Lipase_GDXG_HIS_AS"/>
</dbReference>
<protein>
    <submittedName>
        <fullName evidence="5">Alpha/beta hydrolase</fullName>
    </submittedName>
</protein>
<evidence type="ECO:0000256" key="1">
    <source>
        <dbReference type="ARBA" id="ARBA00010515"/>
    </source>
</evidence>
<dbReference type="PANTHER" id="PTHR48081:SF8">
    <property type="entry name" value="ALPHA_BETA HYDROLASE FOLD-3 DOMAIN-CONTAINING PROTEIN-RELATED"/>
    <property type="match status" value="1"/>
</dbReference>
<dbReference type="Proteomes" id="UP000683575">
    <property type="component" value="Chromosome"/>
</dbReference>
<evidence type="ECO:0000256" key="2">
    <source>
        <dbReference type="ARBA" id="ARBA00022801"/>
    </source>
</evidence>
<organism evidence="5 6">
    <name type="scientific">Nocardioides panacis</name>
    <dbReference type="NCBI Taxonomy" id="2849501"/>
    <lineage>
        <taxon>Bacteria</taxon>
        <taxon>Bacillati</taxon>
        <taxon>Actinomycetota</taxon>
        <taxon>Actinomycetes</taxon>
        <taxon>Propionibacteriales</taxon>
        <taxon>Nocardioidaceae</taxon>
        <taxon>Nocardioides</taxon>
    </lineage>
</organism>
<proteinExistence type="inferred from homology"/>
<accession>A0A975SY71</accession>
<dbReference type="Pfam" id="PF07859">
    <property type="entry name" value="Abhydrolase_3"/>
    <property type="match status" value="1"/>
</dbReference>
<feature type="domain" description="Alpha/beta hydrolase fold-3" evidence="4">
    <location>
        <begin position="80"/>
        <end position="280"/>
    </location>
</feature>
<reference evidence="5" key="1">
    <citation type="submission" date="2021-06" db="EMBL/GenBank/DDBJ databases">
        <title>Complete genome sequence of Nocardioides sp. G188.</title>
        <authorList>
            <person name="Im W.-T."/>
        </authorList>
    </citation>
    <scope>NUCLEOTIDE SEQUENCE</scope>
    <source>
        <strain evidence="5">G188</strain>
    </source>
</reference>
<dbReference type="FunFam" id="3.40.50.1820:FF:000089">
    <property type="entry name" value="Alpha/beta hydrolase"/>
    <property type="match status" value="1"/>
</dbReference>
<sequence length="306" mass="31938">MPVDPEIAGVLQLLAAVDQPVHEMTPRQARDSFAALVVGGRQPAHVVPVRSVEDVTVTGGAGDLAARVYRPEETGPLPTVVLFHGGGWVIGDLETHDNMARTIARDSRAVVVSVDYRLAPEAPFPAAVEDALAATRWAAAHLDELGGSSVLAVAGDSAGGNLAAVVAQELRTEVAAQLLVYPATDMLGAHPSRTENGTGYFLETATMEWFFGHYAGHVTDVDARLSPALAEDLSGLPPAVVVTAEFDPLRDEGEAYAAALVAAGTRVEARRYDGMVHGFFDMGPASAAARAAVAETCALFGKVLHA</sequence>
<dbReference type="AlphaFoldDB" id="A0A975SY71"/>
<evidence type="ECO:0000313" key="6">
    <source>
        <dbReference type="Proteomes" id="UP000683575"/>
    </source>
</evidence>
<comment type="similarity">
    <text evidence="1">Belongs to the 'GDXG' lipolytic enzyme family.</text>
</comment>
<dbReference type="PANTHER" id="PTHR48081">
    <property type="entry name" value="AB HYDROLASE SUPERFAMILY PROTEIN C4A8.06C"/>
    <property type="match status" value="1"/>
</dbReference>
<dbReference type="InterPro" id="IPR050300">
    <property type="entry name" value="GDXG_lipolytic_enzyme"/>
</dbReference>
<dbReference type="PROSITE" id="PS01174">
    <property type="entry name" value="LIPASE_GDXG_SER"/>
    <property type="match status" value="1"/>
</dbReference>
<dbReference type="GO" id="GO:0016787">
    <property type="term" value="F:hydrolase activity"/>
    <property type="evidence" value="ECO:0007669"/>
    <property type="project" value="UniProtKB-KW"/>
</dbReference>
<dbReference type="EMBL" id="CP077062">
    <property type="protein sequence ID" value="QWZ08129.1"/>
    <property type="molecule type" value="Genomic_DNA"/>
</dbReference>
<evidence type="ECO:0000259" key="4">
    <source>
        <dbReference type="Pfam" id="PF07859"/>
    </source>
</evidence>
<feature type="active site" evidence="3">
    <location>
        <position position="157"/>
    </location>
</feature>
<dbReference type="InterPro" id="IPR013094">
    <property type="entry name" value="AB_hydrolase_3"/>
</dbReference>
<evidence type="ECO:0000313" key="5">
    <source>
        <dbReference type="EMBL" id="QWZ08129.1"/>
    </source>
</evidence>
<dbReference type="RefSeq" id="WP_216939638.1">
    <property type="nucleotide sequence ID" value="NZ_CP077062.1"/>
</dbReference>
<name>A0A975SY71_9ACTN</name>
<dbReference type="InterPro" id="IPR033140">
    <property type="entry name" value="Lipase_GDXG_put_SER_AS"/>
</dbReference>
<gene>
    <name evidence="5" type="ORF">KRR39_22780</name>
</gene>
<keyword evidence="6" id="KW-1185">Reference proteome</keyword>
<dbReference type="KEGG" id="nps:KRR39_22780"/>
<evidence type="ECO:0000256" key="3">
    <source>
        <dbReference type="PROSITE-ProRule" id="PRU10038"/>
    </source>
</evidence>
<keyword evidence="2 5" id="KW-0378">Hydrolase</keyword>
<dbReference type="PROSITE" id="PS01173">
    <property type="entry name" value="LIPASE_GDXG_HIS"/>
    <property type="match status" value="1"/>
</dbReference>